<comment type="caution">
    <text evidence="1">The sequence shown here is derived from an EMBL/GenBank/DDBJ whole genome shotgun (WGS) entry which is preliminary data.</text>
</comment>
<dbReference type="Proteomes" id="UP001247620">
    <property type="component" value="Unassembled WGS sequence"/>
</dbReference>
<keyword evidence="2" id="KW-1185">Reference proteome</keyword>
<proteinExistence type="predicted"/>
<accession>A0ABU1T9K6</accession>
<organism evidence="1 2">
    <name type="scientific">Mucilaginibacter pocheonensis</name>
    <dbReference type="NCBI Taxonomy" id="398050"/>
    <lineage>
        <taxon>Bacteria</taxon>
        <taxon>Pseudomonadati</taxon>
        <taxon>Bacteroidota</taxon>
        <taxon>Sphingobacteriia</taxon>
        <taxon>Sphingobacteriales</taxon>
        <taxon>Sphingobacteriaceae</taxon>
        <taxon>Mucilaginibacter</taxon>
    </lineage>
</organism>
<dbReference type="EMBL" id="JAVDUU010000002">
    <property type="protein sequence ID" value="MDR6942084.1"/>
    <property type="molecule type" value="Genomic_DNA"/>
</dbReference>
<evidence type="ECO:0008006" key="3">
    <source>
        <dbReference type="Google" id="ProtNLM"/>
    </source>
</evidence>
<name>A0ABU1T9K6_9SPHI</name>
<reference evidence="1 2" key="1">
    <citation type="submission" date="2023-07" db="EMBL/GenBank/DDBJ databases">
        <title>Sorghum-associated microbial communities from plants grown in Nebraska, USA.</title>
        <authorList>
            <person name="Schachtman D."/>
        </authorList>
    </citation>
    <scope>NUCLEOTIDE SEQUENCE [LARGE SCALE GENOMIC DNA]</scope>
    <source>
        <strain evidence="1 2">3262</strain>
    </source>
</reference>
<gene>
    <name evidence="1" type="ORF">J2W55_001926</name>
</gene>
<evidence type="ECO:0000313" key="2">
    <source>
        <dbReference type="Proteomes" id="UP001247620"/>
    </source>
</evidence>
<evidence type="ECO:0000313" key="1">
    <source>
        <dbReference type="EMBL" id="MDR6942084.1"/>
    </source>
</evidence>
<protein>
    <recommendedName>
        <fullName evidence="3">DUF4304 domain-containing protein</fullName>
    </recommendedName>
</protein>
<sequence length="167" mass="19261">MHYPYLSITVFLIALITIISCKQVSKKENKRSQSNSFVATRIKIAELPNLLYHLQKRQLEYDFFGITSNGVDCIYFIPTADHFDIEFEVMSEDQKPYLQELRLYADQHHWKTSDTTYNNKPMYNSAESAPVLHIHTNASNSEMALIGKKLMADLFSNNDATTYDVVP</sequence>